<dbReference type="EMBL" id="CP001854">
    <property type="protein sequence ID" value="ADB50910.1"/>
    <property type="molecule type" value="Genomic_DNA"/>
</dbReference>
<organism evidence="1 2">
    <name type="scientific">Conexibacter woesei (strain DSM 14684 / CCUG 47730 / CIP 108061 / JCM 11494 / NBRC 100937 / ID131577)</name>
    <dbReference type="NCBI Taxonomy" id="469383"/>
    <lineage>
        <taxon>Bacteria</taxon>
        <taxon>Bacillati</taxon>
        <taxon>Actinomycetota</taxon>
        <taxon>Thermoleophilia</taxon>
        <taxon>Solirubrobacterales</taxon>
        <taxon>Conexibacteraceae</taxon>
        <taxon>Conexibacter</taxon>
    </lineage>
</organism>
<keyword evidence="2" id="KW-1185">Reference proteome</keyword>
<dbReference type="STRING" id="469383.Cwoe_2488"/>
<dbReference type="OrthoDB" id="9811389at2"/>
<reference evidence="1 2" key="1">
    <citation type="journal article" date="2010" name="Stand. Genomic Sci.">
        <title>Complete genome sequence of Conexibacter woesei type strain (ID131577).</title>
        <authorList>
            <person name="Pukall R."/>
            <person name="Lapidus A."/>
            <person name="Glavina Del Rio T."/>
            <person name="Copeland A."/>
            <person name="Tice H."/>
            <person name="Cheng J.-F."/>
            <person name="Lucas S."/>
            <person name="Chen F."/>
            <person name="Nolan M."/>
            <person name="Bruce D."/>
            <person name="Goodwin L."/>
            <person name="Pitluck S."/>
            <person name="Mavromatis K."/>
            <person name="Ivanova N."/>
            <person name="Ovchinnikova G."/>
            <person name="Pati A."/>
            <person name="Chen A."/>
            <person name="Palaniappan K."/>
            <person name="Land M."/>
            <person name="Hauser L."/>
            <person name="Chang Y.-J."/>
            <person name="Jeffries C.D."/>
            <person name="Chain P."/>
            <person name="Meincke L."/>
            <person name="Sims D."/>
            <person name="Brettin T."/>
            <person name="Detter J.C."/>
            <person name="Rohde M."/>
            <person name="Goeker M."/>
            <person name="Bristow J."/>
            <person name="Eisen J.A."/>
            <person name="Markowitz V."/>
            <person name="Kyrpides N.C."/>
            <person name="Klenk H.-P."/>
            <person name="Hugenholtz P."/>
        </authorList>
    </citation>
    <scope>NUCLEOTIDE SEQUENCE [LARGE SCALE GENOMIC DNA]</scope>
    <source>
        <strain evidence="2">DSM 14684 / CIP 108061 / JCM 11494 / NBRC 100937 / ID131577</strain>
    </source>
</reference>
<evidence type="ECO:0000313" key="1">
    <source>
        <dbReference type="EMBL" id="ADB50910.1"/>
    </source>
</evidence>
<name>D3F7P8_CONWI</name>
<evidence type="ECO:0000313" key="2">
    <source>
        <dbReference type="Proteomes" id="UP000008229"/>
    </source>
</evidence>
<dbReference type="Proteomes" id="UP000008229">
    <property type="component" value="Chromosome"/>
</dbReference>
<dbReference type="InterPro" id="IPR052924">
    <property type="entry name" value="OsmC/Ohr_hydroprdx_reductase"/>
</dbReference>
<dbReference type="InterPro" id="IPR015946">
    <property type="entry name" value="KH_dom-like_a/b"/>
</dbReference>
<dbReference type="Pfam" id="PF02566">
    <property type="entry name" value="OsmC"/>
    <property type="match status" value="1"/>
</dbReference>
<dbReference type="InterPro" id="IPR036102">
    <property type="entry name" value="OsmC/Ohrsf"/>
</dbReference>
<dbReference type="Gene3D" id="3.30.300.20">
    <property type="match status" value="1"/>
</dbReference>
<dbReference type="PANTHER" id="PTHR35368">
    <property type="entry name" value="HYDROPEROXIDE REDUCTASE"/>
    <property type="match status" value="1"/>
</dbReference>
<dbReference type="InterPro" id="IPR003718">
    <property type="entry name" value="OsmC/Ohr_fam"/>
</dbReference>
<dbReference type="HOGENOM" id="CLU_100275_2_0_11"/>
<dbReference type="eggNOG" id="COG1765">
    <property type="taxonomic scope" value="Bacteria"/>
</dbReference>
<dbReference type="PANTHER" id="PTHR35368:SF1">
    <property type="entry name" value="HYDROPEROXIDE REDUCTASE"/>
    <property type="match status" value="1"/>
</dbReference>
<accession>D3F7P8</accession>
<dbReference type="KEGG" id="cwo:Cwoe_2488"/>
<sequence length="172" mass="17819">MSLPAALDTLTAAVDADAANAQVGFRVTGSLTGPTKVALRSGRHAVTVDEPPALGGADAGASPVEHALIALASCHAIAYRVWATKLGLELDDVEVRAEGELDLRGFLGLDTSVRAGFTDVRIVVTPKGPEPAERYRELAEAVDQHCPVLDLFSNATPVERELAIAAEPAGAS</sequence>
<dbReference type="SUPFAM" id="SSF82784">
    <property type="entry name" value="OsmC-like"/>
    <property type="match status" value="1"/>
</dbReference>
<proteinExistence type="predicted"/>
<dbReference type="RefSeq" id="WP_012933961.1">
    <property type="nucleotide sequence ID" value="NC_013739.1"/>
</dbReference>
<dbReference type="AlphaFoldDB" id="D3F7P8"/>
<protein>
    <submittedName>
        <fullName evidence="1">OsmC family protein</fullName>
    </submittedName>
</protein>
<gene>
    <name evidence="1" type="ordered locus">Cwoe_2488</name>
</gene>
<reference evidence="2" key="2">
    <citation type="submission" date="2010-01" db="EMBL/GenBank/DDBJ databases">
        <title>The complete genome of Conexibacter woesei DSM 14684.</title>
        <authorList>
            <consortium name="US DOE Joint Genome Institute (JGI-PGF)"/>
            <person name="Lucas S."/>
            <person name="Copeland A."/>
            <person name="Lapidus A."/>
            <person name="Glavina del Rio T."/>
            <person name="Dalin E."/>
            <person name="Tice H."/>
            <person name="Bruce D."/>
            <person name="Goodwin L."/>
            <person name="Pitluck S."/>
            <person name="Kyrpides N."/>
            <person name="Mavromatis K."/>
            <person name="Ivanova N."/>
            <person name="Mikhailova N."/>
            <person name="Chertkov O."/>
            <person name="Brettin T."/>
            <person name="Detter J.C."/>
            <person name="Han C."/>
            <person name="Larimer F."/>
            <person name="Land M."/>
            <person name="Hauser L."/>
            <person name="Markowitz V."/>
            <person name="Cheng J.-F."/>
            <person name="Hugenholtz P."/>
            <person name="Woyke T."/>
            <person name="Wu D."/>
            <person name="Pukall R."/>
            <person name="Steenblock K."/>
            <person name="Schneider S."/>
            <person name="Klenk H.-P."/>
            <person name="Eisen J.A."/>
        </authorList>
    </citation>
    <scope>NUCLEOTIDE SEQUENCE [LARGE SCALE GENOMIC DNA]</scope>
    <source>
        <strain evidence="2">DSM 14684 / CIP 108061 / JCM 11494 / NBRC 100937 / ID131577</strain>
    </source>
</reference>